<feature type="chain" id="PRO_5023071563" evidence="1">
    <location>
        <begin position="24"/>
        <end position="226"/>
    </location>
</feature>
<dbReference type="Proteomes" id="UP000322214">
    <property type="component" value="Chromosome"/>
</dbReference>
<keyword evidence="3" id="KW-1185">Reference proteome</keyword>
<protein>
    <submittedName>
        <fullName evidence="2">Uncharacterized protein</fullName>
    </submittedName>
</protein>
<gene>
    <name evidence="2" type="ORF">MFFC18_46360</name>
</gene>
<name>A0A5B9PEN3_9BACT</name>
<dbReference type="PROSITE" id="PS51257">
    <property type="entry name" value="PROKAR_LIPOPROTEIN"/>
    <property type="match status" value="1"/>
</dbReference>
<dbReference type="KEGG" id="mff:MFFC18_46360"/>
<keyword evidence="1" id="KW-0732">Signal</keyword>
<feature type="signal peptide" evidence="1">
    <location>
        <begin position="1"/>
        <end position="23"/>
    </location>
</feature>
<proteinExistence type="predicted"/>
<evidence type="ECO:0000313" key="3">
    <source>
        <dbReference type="Proteomes" id="UP000322214"/>
    </source>
</evidence>
<sequence length="226" mass="24907" precursor="true">MSHFIKHISGYRFWLAFAVSALAVGCATLEAQQVDPEASATFEVSGRVTSKTDTSLEIQTRDNEMISIAINESTEFALRMSNPWFDTARGQVAVDGKKLDNGEWERIKYSLPEGKLFLLAQFRSVHHRDRIMSMPAWRINNYLISGQPIEAAIPTGKDLLLAGELDIANSKVIVGGKSYPIILGFRGATLRGRTFAEIVPGEAVVLVTGTEVDDSKVANTILFMTR</sequence>
<dbReference type="EMBL" id="CP042912">
    <property type="protein sequence ID" value="QEG24714.1"/>
    <property type="molecule type" value="Genomic_DNA"/>
</dbReference>
<evidence type="ECO:0000256" key="1">
    <source>
        <dbReference type="SAM" id="SignalP"/>
    </source>
</evidence>
<evidence type="ECO:0000313" key="2">
    <source>
        <dbReference type="EMBL" id="QEG24714.1"/>
    </source>
</evidence>
<organism evidence="2 3">
    <name type="scientific">Mariniblastus fucicola</name>
    <dbReference type="NCBI Taxonomy" id="980251"/>
    <lineage>
        <taxon>Bacteria</taxon>
        <taxon>Pseudomonadati</taxon>
        <taxon>Planctomycetota</taxon>
        <taxon>Planctomycetia</taxon>
        <taxon>Pirellulales</taxon>
        <taxon>Pirellulaceae</taxon>
        <taxon>Mariniblastus</taxon>
    </lineage>
</organism>
<dbReference type="STRING" id="980251.GCA_001642875_00933"/>
<dbReference type="RefSeq" id="WP_148619043.1">
    <property type="nucleotide sequence ID" value="NZ_CP042912.1"/>
</dbReference>
<accession>A0A5B9PEN3</accession>
<dbReference type="AlphaFoldDB" id="A0A5B9PEN3"/>
<reference evidence="2 3" key="1">
    <citation type="submission" date="2019-08" db="EMBL/GenBank/DDBJ databases">
        <title>Deep-cultivation of Planctomycetes and their phenomic and genomic characterization uncovers novel biology.</title>
        <authorList>
            <person name="Wiegand S."/>
            <person name="Jogler M."/>
            <person name="Boedeker C."/>
            <person name="Pinto D."/>
            <person name="Vollmers J."/>
            <person name="Rivas-Marin E."/>
            <person name="Kohn T."/>
            <person name="Peeters S.H."/>
            <person name="Heuer A."/>
            <person name="Rast P."/>
            <person name="Oberbeckmann S."/>
            <person name="Bunk B."/>
            <person name="Jeske O."/>
            <person name="Meyerdierks A."/>
            <person name="Storesund J.E."/>
            <person name="Kallscheuer N."/>
            <person name="Luecker S."/>
            <person name="Lage O.M."/>
            <person name="Pohl T."/>
            <person name="Merkel B.J."/>
            <person name="Hornburger P."/>
            <person name="Mueller R.-W."/>
            <person name="Bruemmer F."/>
            <person name="Labrenz M."/>
            <person name="Spormann A.M."/>
            <person name="Op den Camp H."/>
            <person name="Overmann J."/>
            <person name="Amann R."/>
            <person name="Jetten M.S.M."/>
            <person name="Mascher T."/>
            <person name="Medema M.H."/>
            <person name="Devos D.P."/>
            <person name="Kaster A.-K."/>
            <person name="Ovreas L."/>
            <person name="Rohde M."/>
            <person name="Galperin M.Y."/>
            <person name="Jogler C."/>
        </authorList>
    </citation>
    <scope>NUCLEOTIDE SEQUENCE [LARGE SCALE GENOMIC DNA]</scope>
    <source>
        <strain evidence="2 3">FC18</strain>
    </source>
</reference>